<comment type="similarity">
    <text evidence="2">Belongs to the SLC34A transporter family.</text>
</comment>
<dbReference type="InterPro" id="IPR003841">
    <property type="entry name" value="Na/Pi_transpt"/>
</dbReference>
<evidence type="ECO:0000313" key="24">
    <source>
        <dbReference type="Proteomes" id="UP000250572"/>
    </source>
</evidence>
<evidence type="ECO:0000256" key="19">
    <source>
        <dbReference type="ARBA" id="ARBA00045420"/>
    </source>
</evidence>
<evidence type="ECO:0000256" key="17">
    <source>
        <dbReference type="ARBA" id="ARBA00031850"/>
    </source>
</evidence>
<name>A0A315VKF3_GAMAF</name>
<evidence type="ECO:0000256" key="15">
    <source>
        <dbReference type="ARBA" id="ARBA00029614"/>
    </source>
</evidence>
<evidence type="ECO:0000256" key="13">
    <source>
        <dbReference type="ARBA" id="ARBA00023180"/>
    </source>
</evidence>
<keyword evidence="10" id="KW-0406">Ion transport</keyword>
<keyword evidence="8" id="KW-0769">Symport</keyword>
<gene>
    <name evidence="23" type="ORF">CCH79_00006053</name>
</gene>
<accession>A0A315VKF3</accession>
<evidence type="ECO:0000256" key="8">
    <source>
        <dbReference type="ARBA" id="ARBA00022847"/>
    </source>
</evidence>
<feature type="transmembrane region" description="Helical" evidence="22">
    <location>
        <begin position="512"/>
        <end position="531"/>
    </location>
</feature>
<evidence type="ECO:0000256" key="16">
    <source>
        <dbReference type="ARBA" id="ARBA00029764"/>
    </source>
</evidence>
<sequence length="674" mass="72897">MTGGGILSTTSAFGEGINCSMEGFLRASEMFHSFSCVSAFRSLKMHVVQLSSQPKLSLEEDRESGIGSTLDLTGSSECYNERPNRFSTALSINAGSVHTEKENSPHTTAVSPGKIKQHLINLSKIPLLFILLFLFICSLDTLSSAFQLAGGKVAGDIFQDNAVLSNPVAGLVVGILVTVLVQSSSTSTSIVVSLVASGLLKVKLAVPVIMGTNIGTSVTNTIVAMMQAAERNEFQRAFAGATVHDCFNWLSVLVLLPLEVASGVITHLSQWLVSVFRLQPGEEAPELLKVITEPVTKLIIQLDKCVITGIAMGNEVMRNQSLVKQWCWNNTDLVIASRHLFASTELSDLTVGLILLAASLAVLCTCLLLLVKLLNSLLQGQMAKVIHKVINTDLPYPFGWLAGYIAMFVGAGVTFVVQSSSVFTSAMTPLVGIGVISLERAYPLTLGSNIGTTATALLAALASPGNKIIASIQIALCHLLFNVFGILLWYPVPFMRLPIRMAYVLGERTAKYRWFAILYLLLCFLLLPSLVLGLSLAGWQVMAGVGGPFVGITLFIAVVNTMQAHSPRHLPTKLQTWDFLPKWMHSLKPLDRLIVKATVCCSFTCEAGQNQDKEDEDPISPHTMSVRTQDESGSSQKKEQLAYNNPVLDCLEEIRSGVPVFKLKGLERCNSTPL</sequence>
<dbReference type="GO" id="GO:0016324">
    <property type="term" value="C:apical plasma membrane"/>
    <property type="evidence" value="ECO:0007669"/>
    <property type="project" value="UniProtKB-SubCell"/>
</dbReference>
<dbReference type="Proteomes" id="UP000250572">
    <property type="component" value="Unassembled WGS sequence"/>
</dbReference>
<keyword evidence="4" id="KW-0813">Transport</keyword>
<keyword evidence="6" id="KW-0597">Phosphoprotein</keyword>
<evidence type="ECO:0000313" key="23">
    <source>
        <dbReference type="EMBL" id="PWA23445.1"/>
    </source>
</evidence>
<protein>
    <recommendedName>
        <fullName evidence="3">Sodium-dependent phosphate transport protein 2A</fullName>
    </recommendedName>
    <alternativeName>
        <fullName evidence="17">Na(+)-dependent phosphate cotransporter 2A</fullName>
    </alternativeName>
    <alternativeName>
        <fullName evidence="15">Sodium/phosphate cotransporter 2A</fullName>
    </alternativeName>
    <alternativeName>
        <fullName evidence="16">Solute carrier family 34 member 1</fullName>
    </alternativeName>
</protein>
<feature type="transmembrane region" description="Helical" evidence="22">
    <location>
        <begin position="204"/>
        <end position="229"/>
    </location>
</feature>
<dbReference type="GO" id="GO:0031982">
    <property type="term" value="C:vesicle"/>
    <property type="evidence" value="ECO:0007669"/>
    <property type="project" value="TreeGrafter"/>
</dbReference>
<evidence type="ECO:0000256" key="1">
    <source>
        <dbReference type="ARBA" id="ARBA00004424"/>
    </source>
</evidence>
<comment type="catalytic activity">
    <reaction evidence="18">
        <text>3 Na(+)(out) + phosphate(out) = 3 Na(+)(in) + phosphate(in)</text>
        <dbReference type="Rhea" id="RHEA:71255"/>
        <dbReference type="ChEBI" id="CHEBI:29101"/>
        <dbReference type="ChEBI" id="CHEBI:43474"/>
    </reaction>
    <physiologicalReaction direction="left-to-right" evidence="18">
        <dbReference type="Rhea" id="RHEA:71256"/>
    </physiologicalReaction>
</comment>
<dbReference type="EMBL" id="NHOQ01001578">
    <property type="protein sequence ID" value="PWA23445.1"/>
    <property type="molecule type" value="Genomic_DNA"/>
</dbReference>
<keyword evidence="14" id="KW-0739">Sodium transport</keyword>
<dbReference type="GO" id="GO:0005903">
    <property type="term" value="C:brush border"/>
    <property type="evidence" value="ECO:0007669"/>
    <property type="project" value="TreeGrafter"/>
</dbReference>
<comment type="caution">
    <text evidence="23">The sequence shown here is derived from an EMBL/GenBank/DDBJ whole genome shotgun (WGS) entry which is preliminary data.</text>
</comment>
<evidence type="ECO:0000256" key="2">
    <source>
        <dbReference type="ARBA" id="ARBA00005808"/>
    </source>
</evidence>
<dbReference type="AlphaFoldDB" id="A0A315VKF3"/>
<evidence type="ECO:0000256" key="6">
    <source>
        <dbReference type="ARBA" id="ARBA00022553"/>
    </source>
</evidence>
<dbReference type="Pfam" id="PF02690">
    <property type="entry name" value="Na_Pi_cotrans"/>
    <property type="match status" value="2"/>
</dbReference>
<organism evidence="23 24">
    <name type="scientific">Gambusia affinis</name>
    <name type="common">Western mosquitofish</name>
    <name type="synonym">Heterandria affinis</name>
    <dbReference type="NCBI Taxonomy" id="33528"/>
    <lineage>
        <taxon>Eukaryota</taxon>
        <taxon>Metazoa</taxon>
        <taxon>Chordata</taxon>
        <taxon>Craniata</taxon>
        <taxon>Vertebrata</taxon>
        <taxon>Euteleostomi</taxon>
        <taxon>Actinopterygii</taxon>
        <taxon>Neopterygii</taxon>
        <taxon>Teleostei</taxon>
        <taxon>Neoteleostei</taxon>
        <taxon>Acanthomorphata</taxon>
        <taxon>Ovalentaria</taxon>
        <taxon>Atherinomorphae</taxon>
        <taxon>Cyprinodontiformes</taxon>
        <taxon>Poeciliidae</taxon>
        <taxon>Poeciliinae</taxon>
        <taxon>Gambusia</taxon>
    </lineage>
</organism>
<keyword evidence="12" id="KW-1015">Disulfide bond</keyword>
<feature type="transmembrane region" description="Helical" evidence="22">
    <location>
        <begin position="168"/>
        <end position="192"/>
    </location>
</feature>
<evidence type="ECO:0000256" key="5">
    <source>
        <dbReference type="ARBA" id="ARBA00022475"/>
    </source>
</evidence>
<feature type="transmembrane region" description="Helical" evidence="22">
    <location>
        <begin position="468"/>
        <end position="492"/>
    </location>
</feature>
<evidence type="ECO:0000256" key="4">
    <source>
        <dbReference type="ARBA" id="ARBA00022448"/>
    </source>
</evidence>
<evidence type="ECO:0000256" key="3">
    <source>
        <dbReference type="ARBA" id="ARBA00020021"/>
    </source>
</evidence>
<proteinExistence type="inferred from homology"/>
<evidence type="ECO:0000256" key="12">
    <source>
        <dbReference type="ARBA" id="ARBA00023157"/>
    </source>
</evidence>
<dbReference type="PANTHER" id="PTHR10010">
    <property type="entry name" value="SOLUTE CARRIER FAMILY 34 SODIUM PHOSPHATE , MEMBER 2-RELATED"/>
    <property type="match status" value="1"/>
</dbReference>
<keyword evidence="5" id="KW-1003">Cell membrane</keyword>
<keyword evidence="24" id="KW-1185">Reference proteome</keyword>
<dbReference type="NCBIfam" id="TIGR01013">
    <property type="entry name" value="2a58"/>
    <property type="match status" value="1"/>
</dbReference>
<evidence type="ECO:0000256" key="11">
    <source>
        <dbReference type="ARBA" id="ARBA00023136"/>
    </source>
</evidence>
<evidence type="ECO:0000256" key="7">
    <source>
        <dbReference type="ARBA" id="ARBA00022692"/>
    </source>
</evidence>
<evidence type="ECO:0000256" key="10">
    <source>
        <dbReference type="ARBA" id="ARBA00023065"/>
    </source>
</evidence>
<feature type="transmembrane region" description="Helical" evidence="22">
    <location>
        <begin position="398"/>
        <end position="420"/>
    </location>
</feature>
<keyword evidence="14" id="KW-0915">Sodium</keyword>
<evidence type="ECO:0000256" key="20">
    <source>
        <dbReference type="ARBA" id="ARBA00046944"/>
    </source>
</evidence>
<keyword evidence="13" id="KW-0325">Glycoprotein</keyword>
<dbReference type="STRING" id="33528.ENSGAFP00000012687"/>
<feature type="transmembrane region" description="Helical" evidence="22">
    <location>
        <begin position="353"/>
        <end position="378"/>
    </location>
</feature>
<feature type="transmembrane region" description="Helical" evidence="22">
    <location>
        <begin position="249"/>
        <end position="268"/>
    </location>
</feature>
<evidence type="ECO:0000256" key="22">
    <source>
        <dbReference type="SAM" id="Phobius"/>
    </source>
</evidence>
<dbReference type="GO" id="GO:0044341">
    <property type="term" value="P:sodium-dependent phosphate transport"/>
    <property type="evidence" value="ECO:0007669"/>
    <property type="project" value="InterPro"/>
</dbReference>
<evidence type="ECO:0000256" key="21">
    <source>
        <dbReference type="SAM" id="MobiDB-lite"/>
    </source>
</evidence>
<feature type="non-terminal residue" evidence="23">
    <location>
        <position position="674"/>
    </location>
</feature>
<comment type="subunit">
    <text evidence="20">Interacts via its C-terminal region with NHERF4. Interacts with NHERF1. Interacts with TMEM174; regulates SLC34A1 internalization by PTH and FGF23.</text>
</comment>
<dbReference type="PANTHER" id="PTHR10010:SF21">
    <property type="entry name" value="SODIUM-DEPENDENT PHOSPHATE TRANSPORT PROTEIN 2A"/>
    <property type="match status" value="1"/>
</dbReference>
<evidence type="ECO:0000256" key="9">
    <source>
        <dbReference type="ARBA" id="ARBA00022989"/>
    </source>
</evidence>
<dbReference type="GO" id="GO:0030643">
    <property type="term" value="P:intracellular phosphate ion homeostasis"/>
    <property type="evidence" value="ECO:0007669"/>
    <property type="project" value="TreeGrafter"/>
</dbReference>
<dbReference type="GO" id="GO:0005436">
    <property type="term" value="F:sodium:phosphate symporter activity"/>
    <property type="evidence" value="ECO:0007669"/>
    <property type="project" value="InterPro"/>
</dbReference>
<feature type="region of interest" description="Disordered" evidence="21">
    <location>
        <begin position="610"/>
        <end position="640"/>
    </location>
</feature>
<feature type="transmembrane region" description="Helical" evidence="22">
    <location>
        <begin position="125"/>
        <end position="148"/>
    </location>
</feature>
<evidence type="ECO:0000256" key="14">
    <source>
        <dbReference type="ARBA" id="ARBA00023201"/>
    </source>
</evidence>
<comment type="subcellular location">
    <subcellularLocation>
        <location evidence="1">Apical cell membrane</location>
        <topology evidence="1">Multi-pass membrane protein</topology>
    </subcellularLocation>
</comment>
<keyword evidence="9 22" id="KW-1133">Transmembrane helix</keyword>
<feature type="compositionally biased region" description="Polar residues" evidence="21">
    <location>
        <begin position="622"/>
        <end position="635"/>
    </location>
</feature>
<evidence type="ECO:0000256" key="18">
    <source>
        <dbReference type="ARBA" id="ARBA00034042"/>
    </source>
</evidence>
<comment type="function">
    <text evidence="19">Involved in actively transporting phosphate into cells via Na(+) cotransport in the renal brush border membrane. The cotransport has a Na(+):Pi stoichiometry of 3:1 and is electrogenic.</text>
</comment>
<reference evidence="23 24" key="1">
    <citation type="journal article" date="2018" name="G3 (Bethesda)">
        <title>A High-Quality Reference Genome for the Invasive Mosquitofish Gambusia affinis Using a Chicago Library.</title>
        <authorList>
            <person name="Hoffberg S.L."/>
            <person name="Troendle N.J."/>
            <person name="Glenn T.C."/>
            <person name="Mahmud O."/>
            <person name="Louha S."/>
            <person name="Chalopin D."/>
            <person name="Bennetzen J.L."/>
            <person name="Mauricio R."/>
        </authorList>
    </citation>
    <scope>NUCLEOTIDE SEQUENCE [LARGE SCALE GENOMIC DNA]</scope>
    <source>
        <strain evidence="23">NE01/NJP1002.9</strain>
        <tissue evidence="23">Muscle</tissue>
    </source>
</reference>
<feature type="transmembrane region" description="Helical" evidence="22">
    <location>
        <begin position="537"/>
        <end position="559"/>
    </location>
</feature>
<keyword evidence="7 22" id="KW-0812">Transmembrane</keyword>
<keyword evidence="11 22" id="KW-0472">Membrane</keyword>